<evidence type="ECO:0000256" key="1">
    <source>
        <dbReference type="ARBA" id="ARBA00001946"/>
    </source>
</evidence>
<accession>A0A482VWN7</accession>
<dbReference type="Gene3D" id="3.40.50.980">
    <property type="match status" value="2"/>
</dbReference>
<evidence type="ECO:0000256" key="8">
    <source>
        <dbReference type="ARBA" id="ARBA00023140"/>
    </source>
</evidence>
<evidence type="ECO:0000313" key="11">
    <source>
        <dbReference type="EMBL" id="RZC37215.1"/>
    </source>
</evidence>
<dbReference type="STRING" id="1661398.A0A482VWN7"/>
<protein>
    <submittedName>
        <fullName evidence="11">AMP-binding domain containing protein</fullName>
    </submittedName>
</protein>
<evidence type="ECO:0000313" key="12">
    <source>
        <dbReference type="Proteomes" id="UP000292052"/>
    </source>
</evidence>
<evidence type="ECO:0000256" key="7">
    <source>
        <dbReference type="ARBA" id="ARBA00022842"/>
    </source>
</evidence>
<evidence type="ECO:0000256" key="4">
    <source>
        <dbReference type="ARBA" id="ARBA00022723"/>
    </source>
</evidence>
<comment type="caution">
    <text evidence="11">The sequence shown here is derived from an EMBL/GenBank/DDBJ whole genome shotgun (WGS) entry which is preliminary data.</text>
</comment>
<dbReference type="GO" id="GO:0016405">
    <property type="term" value="F:CoA-ligase activity"/>
    <property type="evidence" value="ECO:0007669"/>
    <property type="project" value="TreeGrafter"/>
</dbReference>
<dbReference type="Pfam" id="PF13193">
    <property type="entry name" value="AMP-binding_C"/>
    <property type="match status" value="1"/>
</dbReference>
<feature type="non-terminal residue" evidence="11">
    <location>
        <position position="276"/>
    </location>
</feature>
<feature type="domain" description="AMP-dependent synthetase/ligase" evidence="9">
    <location>
        <begin position="69"/>
        <end position="188"/>
    </location>
</feature>
<feature type="domain" description="AMP-binding enzyme C-terminal" evidence="10">
    <location>
        <begin position="191"/>
        <end position="267"/>
    </location>
</feature>
<name>A0A482VWN7_ASBVE</name>
<dbReference type="AlphaFoldDB" id="A0A482VWN7"/>
<evidence type="ECO:0000259" key="9">
    <source>
        <dbReference type="Pfam" id="PF00501"/>
    </source>
</evidence>
<feature type="non-terminal residue" evidence="11">
    <location>
        <position position="1"/>
    </location>
</feature>
<sequence length="276" mass="30245">LYIGATVAPFNQNYTESESIHSLNICKPKVIFCSKAVCRKFINLKNNKLNYIEKIILIDSDEEFPDVETLDTFIFKTLKDHKIPALILAPPLVVLLAKNPLVENYDLSCVKNIFSGAAPLAKDTEENVKKRLNIPAIWQGYSLTETTFGVTMMAVGESKDGSVGKVVTYMSCKVRDPDSGKSLGPGVAPAELEAILLGNPKIKDVGVVGVPNEEAGELPLAFVVKNEGVDLTEKEVIDFVAERVSPQKRLRGGVIFVSAIPKNSSGKILRRELRNM</sequence>
<evidence type="ECO:0000256" key="3">
    <source>
        <dbReference type="ARBA" id="ARBA00006432"/>
    </source>
</evidence>
<keyword evidence="8" id="KW-0576">Peroxisome</keyword>
<dbReference type="InterPro" id="IPR000873">
    <property type="entry name" value="AMP-dep_synth/lig_dom"/>
</dbReference>
<dbReference type="InterPro" id="IPR045851">
    <property type="entry name" value="AMP-bd_C_sf"/>
</dbReference>
<organism evidence="11 12">
    <name type="scientific">Asbolus verrucosus</name>
    <name type="common">Desert ironclad beetle</name>
    <dbReference type="NCBI Taxonomy" id="1661398"/>
    <lineage>
        <taxon>Eukaryota</taxon>
        <taxon>Metazoa</taxon>
        <taxon>Ecdysozoa</taxon>
        <taxon>Arthropoda</taxon>
        <taxon>Hexapoda</taxon>
        <taxon>Insecta</taxon>
        <taxon>Pterygota</taxon>
        <taxon>Neoptera</taxon>
        <taxon>Endopterygota</taxon>
        <taxon>Coleoptera</taxon>
        <taxon>Polyphaga</taxon>
        <taxon>Cucujiformia</taxon>
        <taxon>Tenebrionidae</taxon>
        <taxon>Pimeliinae</taxon>
        <taxon>Asbolus</taxon>
    </lineage>
</organism>
<dbReference type="Pfam" id="PF00501">
    <property type="entry name" value="AMP-binding"/>
    <property type="match status" value="1"/>
</dbReference>
<gene>
    <name evidence="11" type="ORF">BDFB_013247</name>
</gene>
<keyword evidence="12" id="KW-1185">Reference proteome</keyword>
<reference evidence="11 12" key="1">
    <citation type="submission" date="2017-03" db="EMBL/GenBank/DDBJ databases">
        <title>Genome of the blue death feigning beetle - Asbolus verrucosus.</title>
        <authorList>
            <person name="Rider S.D."/>
        </authorList>
    </citation>
    <scope>NUCLEOTIDE SEQUENCE [LARGE SCALE GENOMIC DNA]</scope>
    <source>
        <strain evidence="11">Butters</strain>
        <tissue evidence="11">Head and leg muscle</tissue>
    </source>
</reference>
<dbReference type="SUPFAM" id="SSF56801">
    <property type="entry name" value="Acetyl-CoA synthetase-like"/>
    <property type="match status" value="1"/>
</dbReference>
<evidence type="ECO:0000256" key="2">
    <source>
        <dbReference type="ARBA" id="ARBA00004275"/>
    </source>
</evidence>
<dbReference type="OrthoDB" id="10253869at2759"/>
<comment type="subcellular location">
    <subcellularLocation>
        <location evidence="2">Peroxisome</location>
    </subcellularLocation>
</comment>
<dbReference type="FunFam" id="3.30.300.30:FF:000007">
    <property type="entry name" value="4-coumarate--CoA ligase 2"/>
    <property type="match status" value="1"/>
</dbReference>
<dbReference type="Gene3D" id="2.30.38.10">
    <property type="entry name" value="Luciferase, Domain 3"/>
    <property type="match status" value="1"/>
</dbReference>
<dbReference type="GO" id="GO:0046872">
    <property type="term" value="F:metal ion binding"/>
    <property type="evidence" value="ECO:0007669"/>
    <property type="project" value="UniProtKB-KW"/>
</dbReference>
<dbReference type="Gene3D" id="3.30.300.30">
    <property type="match status" value="1"/>
</dbReference>
<comment type="similarity">
    <text evidence="3">Belongs to the ATP-dependent AMP-binding enzyme family.</text>
</comment>
<keyword evidence="4" id="KW-0479">Metal-binding</keyword>
<dbReference type="EMBL" id="QDEB01054727">
    <property type="protein sequence ID" value="RZC37215.1"/>
    <property type="molecule type" value="Genomic_DNA"/>
</dbReference>
<dbReference type="PANTHER" id="PTHR24096:SF423">
    <property type="entry name" value="GM05240P"/>
    <property type="match status" value="1"/>
</dbReference>
<evidence type="ECO:0000256" key="6">
    <source>
        <dbReference type="ARBA" id="ARBA00022840"/>
    </source>
</evidence>
<comment type="cofactor">
    <cofactor evidence="1">
        <name>Mg(2+)</name>
        <dbReference type="ChEBI" id="CHEBI:18420"/>
    </cofactor>
</comment>
<dbReference type="PANTHER" id="PTHR24096">
    <property type="entry name" value="LONG-CHAIN-FATTY-ACID--COA LIGASE"/>
    <property type="match status" value="1"/>
</dbReference>
<dbReference type="Proteomes" id="UP000292052">
    <property type="component" value="Unassembled WGS sequence"/>
</dbReference>
<dbReference type="GO" id="GO:0005524">
    <property type="term" value="F:ATP binding"/>
    <property type="evidence" value="ECO:0007669"/>
    <property type="project" value="UniProtKB-KW"/>
</dbReference>
<evidence type="ECO:0000259" key="10">
    <source>
        <dbReference type="Pfam" id="PF13193"/>
    </source>
</evidence>
<keyword evidence="7" id="KW-0460">Magnesium</keyword>
<evidence type="ECO:0000256" key="5">
    <source>
        <dbReference type="ARBA" id="ARBA00022741"/>
    </source>
</evidence>
<keyword evidence="5" id="KW-0547">Nucleotide-binding</keyword>
<dbReference type="GO" id="GO:0005777">
    <property type="term" value="C:peroxisome"/>
    <property type="evidence" value="ECO:0007669"/>
    <property type="project" value="UniProtKB-SubCell"/>
</dbReference>
<proteinExistence type="inferred from homology"/>
<keyword evidence="6" id="KW-0067">ATP-binding</keyword>
<dbReference type="InterPro" id="IPR025110">
    <property type="entry name" value="AMP-bd_C"/>
</dbReference>